<dbReference type="InterPro" id="IPR054593">
    <property type="entry name" value="Beta-mannosidase-like_N2"/>
</dbReference>
<gene>
    <name evidence="10" type="ORF">BDD14_5478</name>
</gene>
<keyword evidence="11" id="KW-1185">Reference proteome</keyword>
<feature type="region of interest" description="Disordered" evidence="6">
    <location>
        <begin position="510"/>
        <end position="537"/>
    </location>
</feature>
<dbReference type="AlphaFoldDB" id="A0A4Q7YG32"/>
<feature type="domain" description="Glycoside hydrolase family 2 immunoglobulin-like beta-sandwich" evidence="7">
    <location>
        <begin position="478"/>
        <end position="572"/>
    </location>
</feature>
<protein>
    <recommendedName>
        <fullName evidence="3">beta-galactosidase</fullName>
        <ecNumber evidence="3">3.2.1.23</ecNumber>
    </recommendedName>
</protein>
<accession>A0A4Q7YG32</accession>
<dbReference type="EMBL" id="SHKW01000002">
    <property type="protein sequence ID" value="RZU35431.1"/>
    <property type="molecule type" value="Genomic_DNA"/>
</dbReference>
<dbReference type="Proteomes" id="UP000292958">
    <property type="component" value="Unassembled WGS sequence"/>
</dbReference>
<dbReference type="PANTHER" id="PTHR46323:SF2">
    <property type="entry name" value="BETA-GALACTOSIDASE"/>
    <property type="match status" value="1"/>
</dbReference>
<evidence type="ECO:0000313" key="10">
    <source>
        <dbReference type="EMBL" id="RZU35431.1"/>
    </source>
</evidence>
<dbReference type="InterPro" id="IPR013783">
    <property type="entry name" value="Ig-like_fold"/>
</dbReference>
<evidence type="ECO:0000259" key="8">
    <source>
        <dbReference type="Pfam" id="PF02836"/>
    </source>
</evidence>
<dbReference type="SUPFAM" id="SSF51445">
    <property type="entry name" value="(Trans)glycosidases"/>
    <property type="match status" value="1"/>
</dbReference>
<comment type="catalytic activity">
    <reaction evidence="1">
        <text>Hydrolysis of terminal non-reducing beta-D-galactose residues in beta-D-galactosides.</text>
        <dbReference type="EC" id="3.2.1.23"/>
    </reaction>
</comment>
<dbReference type="Gene3D" id="2.60.40.10">
    <property type="entry name" value="Immunoglobulins"/>
    <property type="match status" value="1"/>
</dbReference>
<dbReference type="InterPro" id="IPR006103">
    <property type="entry name" value="Glyco_hydro_2_cat"/>
</dbReference>
<dbReference type="OrthoDB" id="9801077at2"/>
<evidence type="ECO:0000259" key="9">
    <source>
        <dbReference type="Pfam" id="PF22666"/>
    </source>
</evidence>
<dbReference type="Pfam" id="PF22666">
    <property type="entry name" value="Glyco_hydro_2_N2"/>
    <property type="match status" value="1"/>
</dbReference>
<dbReference type="Gene3D" id="3.20.20.80">
    <property type="entry name" value="Glycosidases"/>
    <property type="match status" value="1"/>
</dbReference>
<dbReference type="Pfam" id="PF02836">
    <property type="entry name" value="Glyco_hydro_2_C"/>
    <property type="match status" value="1"/>
</dbReference>
<dbReference type="InterPro" id="IPR036156">
    <property type="entry name" value="Beta-gal/glucu_dom_sf"/>
</dbReference>
<evidence type="ECO:0000256" key="5">
    <source>
        <dbReference type="ARBA" id="ARBA00023295"/>
    </source>
</evidence>
<dbReference type="GO" id="GO:0009341">
    <property type="term" value="C:beta-galactosidase complex"/>
    <property type="evidence" value="ECO:0007669"/>
    <property type="project" value="TreeGrafter"/>
</dbReference>
<evidence type="ECO:0000256" key="6">
    <source>
        <dbReference type="SAM" id="MobiDB-lite"/>
    </source>
</evidence>
<dbReference type="SUPFAM" id="SSF49785">
    <property type="entry name" value="Galactose-binding domain-like"/>
    <property type="match status" value="1"/>
</dbReference>
<dbReference type="InterPro" id="IPR006102">
    <property type="entry name" value="Ig-like_GH2"/>
</dbReference>
<dbReference type="SUPFAM" id="SSF49303">
    <property type="entry name" value="beta-Galactosidase/glucuronidase domain"/>
    <property type="match status" value="1"/>
</dbReference>
<comment type="similarity">
    <text evidence="2">Belongs to the glycosyl hydrolase 2 family.</text>
</comment>
<dbReference type="InterPro" id="IPR050347">
    <property type="entry name" value="Bact_Beta-galactosidase"/>
</dbReference>
<organism evidence="10 11">
    <name type="scientific">Edaphobacter modestus</name>
    <dbReference type="NCBI Taxonomy" id="388466"/>
    <lineage>
        <taxon>Bacteria</taxon>
        <taxon>Pseudomonadati</taxon>
        <taxon>Acidobacteriota</taxon>
        <taxon>Terriglobia</taxon>
        <taxon>Terriglobales</taxon>
        <taxon>Acidobacteriaceae</taxon>
        <taxon>Edaphobacter</taxon>
    </lineage>
</organism>
<name>A0A4Q7YG32_9BACT</name>
<dbReference type="Gene3D" id="2.60.120.260">
    <property type="entry name" value="Galactose-binding domain-like"/>
    <property type="match status" value="1"/>
</dbReference>
<evidence type="ECO:0000256" key="1">
    <source>
        <dbReference type="ARBA" id="ARBA00001412"/>
    </source>
</evidence>
<feature type="domain" description="Glycoside hydrolase family 2 catalytic" evidence="8">
    <location>
        <begin position="575"/>
        <end position="801"/>
    </location>
</feature>
<evidence type="ECO:0000256" key="2">
    <source>
        <dbReference type="ARBA" id="ARBA00007401"/>
    </source>
</evidence>
<dbReference type="PANTHER" id="PTHR46323">
    <property type="entry name" value="BETA-GALACTOSIDASE"/>
    <property type="match status" value="1"/>
</dbReference>
<dbReference type="InterPro" id="IPR008979">
    <property type="entry name" value="Galactose-bd-like_sf"/>
</dbReference>
<sequence>MEQLSRRTFIGQSMAAALATASSRHLMAFPLDSSKNDGVQKISDPARDLFTSQGWEVCGRLTADYGASALRLQDGFILSRDIAPQSCSFSFEGRAPEDAHEVQVWAAIRCRDRDSRYLFGLRGGANNDVYLARYAPEGGNRFLGVARLPFRPEVGKWYRLRAETHGGRIHIYVGDEPVPSINVEDKEALWDGGAVSLGGGWLAAEFRQVKTEPLAGQCLERFLAIGSQYRQESAPDRASKRRDVRAAYRPLTIKAAQGPRYDIALDGQWLFVPDHELPQGAGPEVPTSCDDQWHVLDVPRMWTPTLTWLHHEAGFSLPGVSETKGIADNLYAAEIARLDSYTFDWRKTKSGWYRHHLIVPNELSGKRVVLCFDAVAKISTVFVNGTKVGQHTGMFAEVVCDISEVLRPGHNVIAVHVIGQPAQSHGGDTVSGVAVTVEVTEAMLNSLPHGMYPAEASGIWQPVHLRVMEPTSVDEVCLRPSLDRLQFSVTLRRPAPEHAVDLSYEISPASDNGSLHKETSRLGPGSSTQHFETPALKCKPWSPDSPNLYKLEITLSSEGRVLDRHSTTFGFRTFTVEGNRLLLNGRPYWLRGANHFPHALAPNDLELARRFVTLAREGNVAVTRSHTAPFTKTWLEACDELGMGVSFEGTWPWLMLEGDPPDPALLKAWKEEFASLIRQFRNHPSLLFWTVNNEMKFEVLDRSKPERLTKKWEVLNDMMSTIRALDPTRPVVCDSSYLRKSVAQEYQNLIVPRHFDDGDIDDRHSYFGWYERSFFHYFRGEFGQQSATKLRPLISQEMATGYSSNDDGHAVRFYTFKHYTALAMVGDEAYEHRDPRYFLEQQALSTKELAEAFRRSERSTSAGILHFAYVSWFRNVTSANQIEPYPSYYSLKKALEPVLVSAELWGRTLVGGRGYGIRICIANDSGDGADIGAGQVRWSMQSEGTVLSSGLVAVPPASFYSNVWVDTEIHLPQQLPRDRTSATFHLEYLSGQRTRSENEYSITAVTERWANQSMTAADRFCLLDPSQTINAAFRSGRFNRISHIAEASSEEVLVVSSAETLLQDTKQMEQIRDFVNAGGRALLLKPGRALPDLCPDQVQGYRKAEGENAWMWRPESSAFEGLTPLDLSWFDMGRDAIPKACSGTYRVSYLRRDVSVLAYCMDRHGYLKRPEQMAEFGGSPLLQIRLGKGTLIASEMEIGSEDPIATRLLGNLLLLLQTRSVKNPEGTK</sequence>
<dbReference type="InterPro" id="IPR017853">
    <property type="entry name" value="GH"/>
</dbReference>
<evidence type="ECO:0000313" key="11">
    <source>
        <dbReference type="Proteomes" id="UP000292958"/>
    </source>
</evidence>
<dbReference type="PROSITE" id="PS51318">
    <property type="entry name" value="TAT"/>
    <property type="match status" value="1"/>
</dbReference>
<keyword evidence="5" id="KW-0326">Glycosidase</keyword>
<keyword evidence="4 10" id="KW-0378">Hydrolase</keyword>
<proteinExistence type="inferred from homology"/>
<dbReference type="Pfam" id="PF00703">
    <property type="entry name" value="Glyco_hydro_2"/>
    <property type="match status" value="1"/>
</dbReference>
<evidence type="ECO:0000256" key="4">
    <source>
        <dbReference type="ARBA" id="ARBA00022801"/>
    </source>
</evidence>
<dbReference type="GO" id="GO:0005990">
    <property type="term" value="P:lactose catabolic process"/>
    <property type="evidence" value="ECO:0007669"/>
    <property type="project" value="TreeGrafter"/>
</dbReference>
<dbReference type="InterPro" id="IPR006311">
    <property type="entry name" value="TAT_signal"/>
</dbReference>
<evidence type="ECO:0000256" key="3">
    <source>
        <dbReference type="ARBA" id="ARBA00012756"/>
    </source>
</evidence>
<dbReference type="Gene3D" id="2.60.120.560">
    <property type="entry name" value="Exo-inulinase, domain 1"/>
    <property type="match status" value="1"/>
</dbReference>
<dbReference type="GO" id="GO:0004565">
    <property type="term" value="F:beta-galactosidase activity"/>
    <property type="evidence" value="ECO:0007669"/>
    <property type="project" value="UniProtKB-EC"/>
</dbReference>
<feature type="domain" description="Beta-mannosidase-like galactose-binding" evidence="9">
    <location>
        <begin position="316"/>
        <end position="417"/>
    </location>
</feature>
<dbReference type="RefSeq" id="WP_130423692.1">
    <property type="nucleotide sequence ID" value="NZ_SHKW01000002.1"/>
</dbReference>
<dbReference type="EC" id="3.2.1.23" evidence="3"/>
<reference evidence="10 11" key="1">
    <citation type="submission" date="2019-02" db="EMBL/GenBank/DDBJ databases">
        <title>Genomic Encyclopedia of Archaeal and Bacterial Type Strains, Phase II (KMG-II): from individual species to whole genera.</title>
        <authorList>
            <person name="Goeker M."/>
        </authorList>
    </citation>
    <scope>NUCLEOTIDE SEQUENCE [LARGE SCALE GENOMIC DNA]</scope>
    <source>
        <strain evidence="10 11">DSM 18101</strain>
    </source>
</reference>
<comment type="caution">
    <text evidence="10">The sequence shown here is derived from an EMBL/GenBank/DDBJ whole genome shotgun (WGS) entry which is preliminary data.</text>
</comment>
<evidence type="ECO:0000259" key="7">
    <source>
        <dbReference type="Pfam" id="PF00703"/>
    </source>
</evidence>